<dbReference type="CDD" id="cd00190">
    <property type="entry name" value="Tryp_SPc"/>
    <property type="match status" value="1"/>
</dbReference>
<keyword evidence="2 9" id="KW-0645">Protease</keyword>
<evidence type="ECO:0000256" key="1">
    <source>
        <dbReference type="ARBA" id="ARBA00022659"/>
    </source>
</evidence>
<feature type="domain" description="Clip" evidence="11">
    <location>
        <begin position="34"/>
        <end position="89"/>
    </location>
</feature>
<dbReference type="SUPFAM" id="SSF50494">
    <property type="entry name" value="Trypsin-like serine proteases"/>
    <property type="match status" value="1"/>
</dbReference>
<dbReference type="EC" id="3.4.21.-" evidence="9"/>
<comment type="catalytic activity">
    <reaction evidence="8">
        <text>Selective cleavage of 103-Arg-|-Ser-104 and 124-Ile-|-Ile-125 bonds in Limulus clotting factor B to form activated factor B. Cleavage of -Pro-Arg-|-Xaa- bonds in synthetic substrates.</text>
        <dbReference type="EC" id="3.4.21.84"/>
    </reaction>
</comment>
<dbReference type="InterPro" id="IPR043504">
    <property type="entry name" value="Peptidase_S1_PA_chymotrypsin"/>
</dbReference>
<comment type="similarity">
    <text evidence="9">Belongs to the peptidase S1 family. CLIP subfamily.</text>
</comment>
<keyword evidence="4 9" id="KW-0378">Hydrolase</keyword>
<dbReference type="PROSITE" id="PS00134">
    <property type="entry name" value="TRYPSIN_HIS"/>
    <property type="match status" value="1"/>
</dbReference>
<evidence type="ECO:0000256" key="8">
    <source>
        <dbReference type="ARBA" id="ARBA00052079"/>
    </source>
</evidence>
<name>A0A8R2H669_ACYPI</name>
<comment type="subcellular location">
    <subcellularLocation>
        <location evidence="9">Secreted</location>
    </subcellularLocation>
</comment>
<keyword evidence="5" id="KW-0353">Hemolymph clotting</keyword>
<dbReference type="InterPro" id="IPR022700">
    <property type="entry name" value="CLIP"/>
</dbReference>
<dbReference type="GO" id="GO:0006508">
    <property type="term" value="P:proteolysis"/>
    <property type="evidence" value="ECO:0007669"/>
    <property type="project" value="UniProtKB-KW"/>
</dbReference>
<dbReference type="KEGG" id="api:100573323"/>
<dbReference type="RefSeq" id="XP_016657706.1">
    <property type="nucleotide sequence ID" value="XM_016802217.1"/>
</dbReference>
<keyword evidence="1" id="KW-0768">Sushi</keyword>
<accession>A0A8R2H669</accession>
<feature type="domain" description="Peptidase S1" evidence="10">
    <location>
        <begin position="146"/>
        <end position="412"/>
    </location>
</feature>
<dbReference type="EnsemblMetazoa" id="XM_016802218.2">
    <property type="protein sequence ID" value="XP_016657707.1"/>
    <property type="gene ID" value="LOC100573323"/>
</dbReference>
<protein>
    <recommendedName>
        <fullName evidence="9">CLIP domain-containing serine protease</fullName>
        <ecNumber evidence="9">3.4.21.-</ecNumber>
    </recommendedName>
</protein>
<dbReference type="PROSITE" id="PS50240">
    <property type="entry name" value="TRYPSIN_DOM"/>
    <property type="match status" value="1"/>
</dbReference>
<dbReference type="InterPro" id="IPR001314">
    <property type="entry name" value="Peptidase_S1A"/>
</dbReference>
<dbReference type="PANTHER" id="PTHR24252">
    <property type="entry name" value="ACROSIN-RELATED"/>
    <property type="match status" value="1"/>
</dbReference>
<keyword evidence="3" id="KW-0732">Signal</keyword>
<dbReference type="InterPro" id="IPR038565">
    <property type="entry name" value="CLIP_sf"/>
</dbReference>
<dbReference type="GeneID" id="100573323"/>
<dbReference type="Proteomes" id="UP000007819">
    <property type="component" value="Chromosome A1"/>
</dbReference>
<dbReference type="RefSeq" id="XP_016657708.1">
    <property type="nucleotide sequence ID" value="XM_016802219.1"/>
</dbReference>
<reference evidence="13" key="1">
    <citation type="submission" date="2010-06" db="EMBL/GenBank/DDBJ databases">
        <authorList>
            <person name="Jiang H."/>
            <person name="Abraham K."/>
            <person name="Ali S."/>
            <person name="Alsbrooks S.L."/>
            <person name="Anim B.N."/>
            <person name="Anosike U.S."/>
            <person name="Attaway T."/>
            <person name="Bandaranaike D.P."/>
            <person name="Battles P.K."/>
            <person name="Bell S.N."/>
            <person name="Bell A.V."/>
            <person name="Beltran B."/>
            <person name="Bickham C."/>
            <person name="Bustamante Y."/>
            <person name="Caleb T."/>
            <person name="Canada A."/>
            <person name="Cardenas V."/>
            <person name="Carter K."/>
            <person name="Chacko J."/>
            <person name="Chandrabose M.N."/>
            <person name="Chavez D."/>
            <person name="Chavez A."/>
            <person name="Chen L."/>
            <person name="Chu H.-S."/>
            <person name="Claassen K.J."/>
            <person name="Cockrell R."/>
            <person name="Collins M."/>
            <person name="Cooper J.A."/>
            <person name="Cree A."/>
            <person name="Curry S.M."/>
            <person name="Da Y."/>
            <person name="Dao M.D."/>
            <person name="Das B."/>
            <person name="Davila M.-L."/>
            <person name="Davy-Carroll L."/>
            <person name="Denson S."/>
            <person name="Dinh H."/>
            <person name="Ebong V.E."/>
            <person name="Edwards J.R."/>
            <person name="Egan A."/>
            <person name="El-Daye J."/>
            <person name="Escobedo L."/>
            <person name="Fernandez S."/>
            <person name="Fernando P.R."/>
            <person name="Flagg N."/>
            <person name="Forbes L.D."/>
            <person name="Fowler R.G."/>
            <person name="Fu Q."/>
            <person name="Gabisi R.A."/>
            <person name="Ganer J."/>
            <person name="Garbino Pronczuk A."/>
            <person name="Garcia R.M."/>
            <person name="Garner T."/>
            <person name="Garrett T.E."/>
            <person name="Gonzalez D.A."/>
            <person name="Hamid H."/>
            <person name="Hawkins E.S."/>
            <person name="Hirani K."/>
            <person name="Hogues M.E."/>
            <person name="Hollins B."/>
            <person name="Hsiao C.-H."/>
            <person name="Jabil R."/>
            <person name="James M.L."/>
            <person name="Jhangiani S.N."/>
            <person name="Johnson B."/>
            <person name="Johnson Q."/>
            <person name="Joshi V."/>
            <person name="Kalu J.B."/>
            <person name="Kam C."/>
            <person name="Kashfia A."/>
            <person name="Keebler J."/>
            <person name="Kisamo H."/>
            <person name="Kovar C.L."/>
            <person name="Lago L.A."/>
            <person name="Lai C.-Y."/>
            <person name="Laidlaw J."/>
            <person name="Lara F."/>
            <person name="Le T.-K."/>
            <person name="Lee S.L."/>
            <person name="Legall F.H."/>
            <person name="Lemon S.J."/>
            <person name="Lewis L.R."/>
            <person name="Li B."/>
            <person name="Liu Y."/>
            <person name="Liu Y.-S."/>
            <person name="Lopez J."/>
            <person name="Lozado R.J."/>
            <person name="Lu J."/>
            <person name="Madu R.C."/>
            <person name="Maheshwari M."/>
            <person name="Maheshwari R."/>
            <person name="Malloy K."/>
            <person name="Martinez E."/>
            <person name="Mathew T."/>
            <person name="Mercado I.C."/>
            <person name="Mercado C."/>
            <person name="Meyer B."/>
            <person name="Montgomery K."/>
            <person name="Morgan M.B."/>
            <person name="Munidasa M."/>
            <person name="Nazareth L.V."/>
            <person name="Nelson J."/>
            <person name="Ng B.M."/>
            <person name="Nguyen N.B."/>
            <person name="Nguyen P.Q."/>
            <person name="Nguyen T."/>
            <person name="Obregon M."/>
            <person name="Okwuonu G.O."/>
            <person name="Onwere C.G."/>
            <person name="Orozco G."/>
            <person name="Parra A."/>
            <person name="Patel S."/>
            <person name="Patil S."/>
            <person name="Perez A."/>
            <person name="Perez Y."/>
            <person name="Pham C."/>
            <person name="Primus E.L."/>
            <person name="Pu L.-L."/>
            <person name="Puazo M."/>
            <person name="Qin X."/>
            <person name="Quiroz J.B."/>
            <person name="Reese J."/>
            <person name="Richards S."/>
            <person name="Rives C.M."/>
            <person name="Robberts R."/>
            <person name="Ruiz S.J."/>
            <person name="Ruiz M.J."/>
            <person name="Santibanez J."/>
            <person name="Schneider B.W."/>
            <person name="Sisson I."/>
            <person name="Smith M."/>
            <person name="Sodergren E."/>
            <person name="Song X.-Z."/>
            <person name="Song B.B."/>
            <person name="Summersgill H."/>
            <person name="Thelus R."/>
            <person name="Thornton R.D."/>
            <person name="Trejos Z.Y."/>
            <person name="Usmani K."/>
            <person name="Vattathil S."/>
            <person name="Villasana D."/>
            <person name="Walker D.L."/>
            <person name="Wang S."/>
            <person name="Wang K."/>
            <person name="White C.S."/>
            <person name="Williams A.C."/>
            <person name="Williamson J."/>
            <person name="Wilson K."/>
            <person name="Woghiren I.O."/>
            <person name="Woodworth J.R."/>
            <person name="Worley K.C."/>
            <person name="Wright R.A."/>
            <person name="Wu W."/>
            <person name="Young L."/>
            <person name="Zhang L."/>
            <person name="Zhang J."/>
            <person name="Zhu Y."/>
            <person name="Muzny D.M."/>
            <person name="Weinstock G."/>
            <person name="Gibbs R.A."/>
        </authorList>
    </citation>
    <scope>NUCLEOTIDE SEQUENCE [LARGE SCALE GENOMIC DNA]</scope>
    <source>
        <strain evidence="13">LSR1</strain>
    </source>
</reference>
<evidence type="ECO:0000256" key="7">
    <source>
        <dbReference type="ARBA" id="ARBA00023157"/>
    </source>
</evidence>
<reference evidence="12" key="2">
    <citation type="submission" date="2022-06" db="UniProtKB">
        <authorList>
            <consortium name="EnsemblMetazoa"/>
        </authorList>
    </citation>
    <scope>IDENTIFICATION</scope>
</reference>
<dbReference type="Pfam" id="PF12032">
    <property type="entry name" value="CLIP"/>
    <property type="match status" value="1"/>
</dbReference>
<evidence type="ECO:0000256" key="4">
    <source>
        <dbReference type="ARBA" id="ARBA00022801"/>
    </source>
</evidence>
<dbReference type="InterPro" id="IPR018114">
    <property type="entry name" value="TRYPSIN_HIS"/>
</dbReference>
<dbReference type="InterPro" id="IPR001254">
    <property type="entry name" value="Trypsin_dom"/>
</dbReference>
<dbReference type="GO" id="GO:0004252">
    <property type="term" value="F:serine-type endopeptidase activity"/>
    <property type="evidence" value="ECO:0007669"/>
    <property type="project" value="UniProtKB-UniRule"/>
</dbReference>
<keyword evidence="13" id="KW-1185">Reference proteome</keyword>
<dbReference type="InterPro" id="IPR009003">
    <property type="entry name" value="Peptidase_S1_PA"/>
</dbReference>
<dbReference type="OrthoDB" id="425190at2759"/>
<dbReference type="FunFam" id="2.40.10.10:FF:000120">
    <property type="entry name" value="Putative serine protease"/>
    <property type="match status" value="1"/>
</dbReference>
<evidence type="ECO:0000256" key="9">
    <source>
        <dbReference type="RuleBase" id="RU366078"/>
    </source>
</evidence>
<dbReference type="RefSeq" id="XP_016657707.1">
    <property type="nucleotide sequence ID" value="XM_016802218.1"/>
</dbReference>
<keyword evidence="7" id="KW-1015">Disulfide bond</keyword>
<evidence type="ECO:0000313" key="12">
    <source>
        <dbReference type="EnsemblMetazoa" id="XP_016657707.1"/>
    </source>
</evidence>
<dbReference type="EnsemblMetazoa" id="XM_016802217.2">
    <property type="protein sequence ID" value="XP_016657706.1"/>
    <property type="gene ID" value="LOC100573323"/>
</dbReference>
<sequence length="412" mass="46951">MERDKCIIYTVFVFSLAIGEDRSGVAQNSQKNNECITSNDLNGNCINITRCPTHYPLENQIQNSSFSINLRNSMCVNKDNSTYYAKVRCPLENELTTNTEFSQKKITLNIDFTLSEIDEINSPSKLPSQETCGKEFQFYQYHPHEITGGIERKSAKLGATKYVVNRPWIVALGYLTLKRSSNSYTDMPKPEYEWKCGGSLISDRYVLTAAHCTIAVDHGMSCLTVVRLGHLLKIHWPKAAKPIDVTISRVIRHKEYNAQKLTNDIALLKLNNSVEFNPYIRPICLPILWHHRTNTFVESELFVTGWGSRRFEGPASKYLIEVKLRGVDNVECKMLFDLKNFVIDDRMLCAGSLTGKQDACQGDSGCPLMWKNRNQYYLVGIVSFGYKCGERGYPGGYTRVTSFIEWIEDNMD</sequence>
<keyword evidence="6 9" id="KW-0720">Serine protease</keyword>
<dbReference type="PANTHER" id="PTHR24252:SF7">
    <property type="entry name" value="HYALIN"/>
    <property type="match status" value="1"/>
</dbReference>
<dbReference type="PRINTS" id="PR00722">
    <property type="entry name" value="CHYMOTRYPSIN"/>
</dbReference>
<organism evidence="12 13">
    <name type="scientific">Acyrthosiphon pisum</name>
    <name type="common">Pea aphid</name>
    <dbReference type="NCBI Taxonomy" id="7029"/>
    <lineage>
        <taxon>Eukaryota</taxon>
        <taxon>Metazoa</taxon>
        <taxon>Ecdysozoa</taxon>
        <taxon>Arthropoda</taxon>
        <taxon>Hexapoda</taxon>
        <taxon>Insecta</taxon>
        <taxon>Pterygota</taxon>
        <taxon>Neoptera</taxon>
        <taxon>Paraneoptera</taxon>
        <taxon>Hemiptera</taxon>
        <taxon>Sternorrhyncha</taxon>
        <taxon>Aphidomorpha</taxon>
        <taxon>Aphidoidea</taxon>
        <taxon>Aphididae</taxon>
        <taxon>Macrosiphini</taxon>
        <taxon>Acyrthosiphon</taxon>
    </lineage>
</organism>
<evidence type="ECO:0000256" key="2">
    <source>
        <dbReference type="ARBA" id="ARBA00022670"/>
    </source>
</evidence>
<dbReference type="SMART" id="SM00020">
    <property type="entry name" value="Tryp_SPc"/>
    <property type="match status" value="1"/>
</dbReference>
<keyword evidence="9" id="KW-0964">Secreted</keyword>
<evidence type="ECO:0000256" key="3">
    <source>
        <dbReference type="ARBA" id="ARBA00022729"/>
    </source>
</evidence>
<evidence type="ECO:0000259" key="10">
    <source>
        <dbReference type="PROSITE" id="PS50240"/>
    </source>
</evidence>
<dbReference type="PROSITE" id="PS51888">
    <property type="entry name" value="CLIP"/>
    <property type="match status" value="1"/>
</dbReference>
<evidence type="ECO:0000256" key="6">
    <source>
        <dbReference type="ARBA" id="ARBA00022825"/>
    </source>
</evidence>
<dbReference type="GO" id="GO:0042381">
    <property type="term" value="P:hemolymph coagulation"/>
    <property type="evidence" value="ECO:0007669"/>
    <property type="project" value="UniProtKB-KW"/>
</dbReference>
<dbReference type="Gene3D" id="3.30.1640.30">
    <property type="match status" value="1"/>
</dbReference>
<dbReference type="GO" id="GO:0005576">
    <property type="term" value="C:extracellular region"/>
    <property type="evidence" value="ECO:0007669"/>
    <property type="project" value="UniProtKB-SubCell"/>
</dbReference>
<comment type="domain">
    <text evidence="9">The clip domain consists of 35-55 residues which are 'knitted' together usually by 3 conserved disulfide bonds forming a clip-like compact structure.</text>
</comment>
<proteinExistence type="inferred from homology"/>
<evidence type="ECO:0000259" key="11">
    <source>
        <dbReference type="PROSITE" id="PS51888"/>
    </source>
</evidence>
<evidence type="ECO:0000313" key="13">
    <source>
        <dbReference type="Proteomes" id="UP000007819"/>
    </source>
</evidence>
<evidence type="ECO:0000256" key="5">
    <source>
        <dbReference type="ARBA" id="ARBA00022820"/>
    </source>
</evidence>
<dbReference type="Pfam" id="PF00089">
    <property type="entry name" value="Trypsin"/>
    <property type="match status" value="1"/>
</dbReference>
<dbReference type="Gene3D" id="2.40.10.10">
    <property type="entry name" value="Trypsin-like serine proteases"/>
    <property type="match status" value="1"/>
</dbReference>
<dbReference type="EnsemblMetazoa" id="XM_016802219.2">
    <property type="protein sequence ID" value="XP_016657708.1"/>
    <property type="gene ID" value="LOC100573323"/>
</dbReference>
<dbReference type="AlphaFoldDB" id="A0A8R2H669"/>